<dbReference type="PRINTS" id="PR00726">
    <property type="entry name" value="LEXASERPTASE"/>
</dbReference>
<protein>
    <submittedName>
        <fullName evidence="10">SOS (Error prone) mutagenesis protein UmuD (RumA)</fullName>
    </submittedName>
</protein>
<dbReference type="InterPro" id="IPR036286">
    <property type="entry name" value="LexA/Signal_pep-like_sf"/>
</dbReference>
<comment type="caution">
    <text evidence="10">The sequence shown here is derived from an EMBL/GenBank/DDBJ whole genome shotgun (WGS) entry which is preliminary data.</text>
</comment>
<keyword evidence="4 7" id="KW-0068">Autocatalytic cleavage</keyword>
<evidence type="ECO:0000256" key="8">
    <source>
        <dbReference type="SAM" id="MobiDB-lite"/>
    </source>
</evidence>
<dbReference type="PANTHER" id="PTHR33516:SF2">
    <property type="entry name" value="LEXA REPRESSOR-RELATED"/>
    <property type="match status" value="1"/>
</dbReference>
<feature type="domain" description="Peptidase S24/S26A/S26B/S26C" evidence="9">
    <location>
        <begin position="76"/>
        <end position="193"/>
    </location>
</feature>
<keyword evidence="11" id="KW-1185">Reference proteome</keyword>
<evidence type="ECO:0000256" key="5">
    <source>
        <dbReference type="ARBA" id="ARBA00023204"/>
    </source>
</evidence>
<evidence type="ECO:0000313" key="11">
    <source>
        <dbReference type="Proteomes" id="UP000614811"/>
    </source>
</evidence>
<dbReference type="CDD" id="cd06529">
    <property type="entry name" value="S24_LexA-like"/>
    <property type="match status" value="1"/>
</dbReference>
<keyword evidence="6" id="KW-0742">SOS response</keyword>
<evidence type="ECO:0000259" key="9">
    <source>
        <dbReference type="Pfam" id="PF00717"/>
    </source>
</evidence>
<dbReference type="GO" id="GO:0003677">
    <property type="term" value="F:DNA binding"/>
    <property type="evidence" value="ECO:0007669"/>
    <property type="project" value="InterPro"/>
</dbReference>
<dbReference type="AlphaFoldDB" id="A0A918VKV4"/>
<name>A0A918VKV4_9GAMM</name>
<comment type="similarity">
    <text evidence="1 7">Belongs to the peptidase S24 family.</text>
</comment>
<dbReference type="Pfam" id="PF00717">
    <property type="entry name" value="Peptidase_S24"/>
    <property type="match status" value="1"/>
</dbReference>
<evidence type="ECO:0000256" key="3">
    <source>
        <dbReference type="ARBA" id="ARBA00022801"/>
    </source>
</evidence>
<dbReference type="NCBIfam" id="NF007621">
    <property type="entry name" value="PRK10276.1"/>
    <property type="match status" value="1"/>
</dbReference>
<dbReference type="GO" id="GO:0006355">
    <property type="term" value="P:regulation of DNA-templated transcription"/>
    <property type="evidence" value="ECO:0007669"/>
    <property type="project" value="InterPro"/>
</dbReference>
<dbReference type="InterPro" id="IPR039418">
    <property type="entry name" value="LexA-like"/>
</dbReference>
<dbReference type="InterPro" id="IPR006197">
    <property type="entry name" value="Peptidase_S24_LexA"/>
</dbReference>
<keyword evidence="5" id="KW-0234">DNA repair</keyword>
<feature type="region of interest" description="Disordered" evidence="8">
    <location>
        <begin position="1"/>
        <end position="32"/>
    </location>
</feature>
<sequence length="202" mass="22315">MYTIQMSDIKNTHGGARPGAGRPKGSGKYNEPTKAIRVPESSVSYIKEFLTGYPDVIEFGHAAPEQAANVHRLEIPLFSSRVAAGIPSPAEDHVEDTLDLNDYMVRRPDSTFMLRVEGESMKNAGILPGDILIVDRSLKAEHNKIVIAAIDGELTVKRLYHRGGLVKLLPENPAYPDIELESESDLVIWGVVIGSFRRFQSF</sequence>
<keyword evidence="2" id="KW-0227">DNA damage</keyword>
<dbReference type="GO" id="GO:0006281">
    <property type="term" value="P:DNA repair"/>
    <property type="evidence" value="ECO:0007669"/>
    <property type="project" value="UniProtKB-KW"/>
</dbReference>
<dbReference type="InterPro" id="IPR015927">
    <property type="entry name" value="Peptidase_S24_S26A/B/C"/>
</dbReference>
<dbReference type="Gene3D" id="2.10.109.10">
    <property type="entry name" value="Umud Fragment, subunit A"/>
    <property type="match status" value="1"/>
</dbReference>
<evidence type="ECO:0000256" key="4">
    <source>
        <dbReference type="ARBA" id="ARBA00022813"/>
    </source>
</evidence>
<dbReference type="InterPro" id="IPR050077">
    <property type="entry name" value="LexA_repressor"/>
</dbReference>
<reference evidence="10" key="1">
    <citation type="journal article" date="2014" name="Int. J. Syst. Evol. Microbiol.">
        <title>Complete genome sequence of Corynebacterium casei LMG S-19264T (=DSM 44701T), isolated from a smear-ripened cheese.</title>
        <authorList>
            <consortium name="US DOE Joint Genome Institute (JGI-PGF)"/>
            <person name="Walter F."/>
            <person name="Albersmeier A."/>
            <person name="Kalinowski J."/>
            <person name="Ruckert C."/>
        </authorList>
    </citation>
    <scope>NUCLEOTIDE SEQUENCE</scope>
    <source>
        <strain evidence="10">KCTC 12711</strain>
    </source>
</reference>
<accession>A0A918VKV4</accession>
<proteinExistence type="inferred from homology"/>
<dbReference type="EMBL" id="BMXA01000002">
    <property type="protein sequence ID" value="GHA06844.1"/>
    <property type="molecule type" value="Genomic_DNA"/>
</dbReference>
<dbReference type="Proteomes" id="UP000614811">
    <property type="component" value="Unassembled WGS sequence"/>
</dbReference>
<keyword evidence="3 7" id="KW-0378">Hydrolase</keyword>
<gene>
    <name evidence="10" type="ORF">GCM10008090_15660</name>
</gene>
<evidence type="ECO:0000313" key="10">
    <source>
        <dbReference type="EMBL" id="GHA06844.1"/>
    </source>
</evidence>
<dbReference type="SUPFAM" id="SSF51306">
    <property type="entry name" value="LexA/Signal peptidase"/>
    <property type="match status" value="1"/>
</dbReference>
<reference evidence="10" key="2">
    <citation type="submission" date="2020-09" db="EMBL/GenBank/DDBJ databases">
        <authorList>
            <person name="Sun Q."/>
            <person name="Kim S."/>
        </authorList>
    </citation>
    <scope>NUCLEOTIDE SEQUENCE</scope>
    <source>
        <strain evidence="10">KCTC 12711</strain>
    </source>
</reference>
<evidence type="ECO:0000256" key="7">
    <source>
        <dbReference type="RuleBase" id="RU003991"/>
    </source>
</evidence>
<evidence type="ECO:0000256" key="6">
    <source>
        <dbReference type="ARBA" id="ARBA00023236"/>
    </source>
</evidence>
<evidence type="ECO:0000256" key="2">
    <source>
        <dbReference type="ARBA" id="ARBA00022763"/>
    </source>
</evidence>
<dbReference type="PANTHER" id="PTHR33516">
    <property type="entry name" value="LEXA REPRESSOR"/>
    <property type="match status" value="1"/>
</dbReference>
<organism evidence="10 11">
    <name type="scientific">Arenicella chitinivorans</name>
    <dbReference type="NCBI Taxonomy" id="1329800"/>
    <lineage>
        <taxon>Bacteria</taxon>
        <taxon>Pseudomonadati</taxon>
        <taxon>Pseudomonadota</taxon>
        <taxon>Gammaproteobacteria</taxon>
        <taxon>Arenicellales</taxon>
        <taxon>Arenicellaceae</taxon>
        <taxon>Arenicella</taxon>
    </lineage>
</organism>
<dbReference type="GO" id="GO:0009432">
    <property type="term" value="P:SOS response"/>
    <property type="evidence" value="ECO:0007669"/>
    <property type="project" value="UniProtKB-KW"/>
</dbReference>
<dbReference type="GO" id="GO:0016787">
    <property type="term" value="F:hydrolase activity"/>
    <property type="evidence" value="ECO:0007669"/>
    <property type="project" value="UniProtKB-KW"/>
</dbReference>
<evidence type="ECO:0000256" key="1">
    <source>
        <dbReference type="ARBA" id="ARBA00007484"/>
    </source>
</evidence>